<name>A0A1E5G250_9FIRM</name>
<feature type="transmembrane region" description="Helical" evidence="7">
    <location>
        <begin position="92"/>
        <end position="116"/>
    </location>
</feature>
<dbReference type="InterPro" id="IPR050925">
    <property type="entry name" value="Rhomboid_protease_S54"/>
</dbReference>
<evidence type="ECO:0000256" key="5">
    <source>
        <dbReference type="ARBA" id="ARBA00022989"/>
    </source>
</evidence>
<evidence type="ECO:0000256" key="4">
    <source>
        <dbReference type="ARBA" id="ARBA00022801"/>
    </source>
</evidence>
<evidence type="ECO:0000256" key="3">
    <source>
        <dbReference type="ARBA" id="ARBA00022692"/>
    </source>
</evidence>
<comment type="similarity">
    <text evidence="2">Belongs to the peptidase S54 family.</text>
</comment>
<dbReference type="InterPro" id="IPR022764">
    <property type="entry name" value="Peptidase_S54_rhomboid_dom"/>
</dbReference>
<dbReference type="RefSeq" id="WP_069643101.1">
    <property type="nucleotide sequence ID" value="NZ_MIJE01000022.1"/>
</dbReference>
<dbReference type="GO" id="GO:0016020">
    <property type="term" value="C:membrane"/>
    <property type="evidence" value="ECO:0007669"/>
    <property type="project" value="UniProtKB-SubCell"/>
</dbReference>
<protein>
    <submittedName>
        <fullName evidence="9">Rhomboid family intramembrane serine protease</fullName>
    </submittedName>
</protein>
<feature type="transmembrane region" description="Helical" evidence="7">
    <location>
        <begin position="12"/>
        <end position="35"/>
    </location>
</feature>
<dbReference type="GO" id="GO:0006508">
    <property type="term" value="P:proteolysis"/>
    <property type="evidence" value="ECO:0007669"/>
    <property type="project" value="UniProtKB-KW"/>
</dbReference>
<evidence type="ECO:0000256" key="1">
    <source>
        <dbReference type="ARBA" id="ARBA00004141"/>
    </source>
</evidence>
<keyword evidence="5 7" id="KW-1133">Transmembrane helix</keyword>
<feature type="transmembrane region" description="Helical" evidence="7">
    <location>
        <begin position="55"/>
        <end position="80"/>
    </location>
</feature>
<accession>A0A1E5G250</accession>
<evidence type="ECO:0000256" key="6">
    <source>
        <dbReference type="ARBA" id="ARBA00023136"/>
    </source>
</evidence>
<dbReference type="EMBL" id="MIJE01000022">
    <property type="protein sequence ID" value="OEF97055.1"/>
    <property type="molecule type" value="Genomic_DNA"/>
</dbReference>
<reference evidence="9 10" key="1">
    <citation type="submission" date="2016-09" db="EMBL/GenBank/DDBJ databases">
        <title>Draft genome sequence for the type strain of Desulfuribacillus alkaliarsenatis AHT28, an obligately anaerobic, sulfidogenic bacterium isolated from Russian soda lake sediments.</title>
        <authorList>
            <person name="Abin C.A."/>
            <person name="Hollibaugh J.T."/>
        </authorList>
    </citation>
    <scope>NUCLEOTIDE SEQUENCE [LARGE SCALE GENOMIC DNA]</scope>
    <source>
        <strain evidence="9 10">AHT28</strain>
    </source>
</reference>
<feature type="transmembrane region" description="Helical" evidence="7">
    <location>
        <begin position="122"/>
        <end position="141"/>
    </location>
</feature>
<evidence type="ECO:0000256" key="2">
    <source>
        <dbReference type="ARBA" id="ARBA00009045"/>
    </source>
</evidence>
<feature type="transmembrane region" description="Helical" evidence="7">
    <location>
        <begin position="153"/>
        <end position="168"/>
    </location>
</feature>
<dbReference type="PANTHER" id="PTHR43731">
    <property type="entry name" value="RHOMBOID PROTEASE"/>
    <property type="match status" value="1"/>
</dbReference>
<dbReference type="AlphaFoldDB" id="A0A1E5G250"/>
<evidence type="ECO:0000313" key="9">
    <source>
        <dbReference type="EMBL" id="OEF97055.1"/>
    </source>
</evidence>
<proteinExistence type="inferred from homology"/>
<keyword evidence="4" id="KW-0378">Hydrolase</keyword>
<dbReference type="STRING" id="766136.BHF68_05500"/>
<evidence type="ECO:0000256" key="7">
    <source>
        <dbReference type="SAM" id="Phobius"/>
    </source>
</evidence>
<comment type="caution">
    <text evidence="9">The sequence shown here is derived from an EMBL/GenBank/DDBJ whole genome shotgun (WGS) entry which is preliminary data.</text>
</comment>
<feature type="transmembrane region" description="Helical" evidence="7">
    <location>
        <begin position="174"/>
        <end position="193"/>
    </location>
</feature>
<keyword evidence="6 7" id="KW-0472">Membrane</keyword>
<dbReference type="Pfam" id="PF01694">
    <property type="entry name" value="Rhomboid"/>
    <property type="match status" value="1"/>
</dbReference>
<dbReference type="SUPFAM" id="SSF144091">
    <property type="entry name" value="Rhomboid-like"/>
    <property type="match status" value="1"/>
</dbReference>
<dbReference type="GO" id="GO:0004252">
    <property type="term" value="F:serine-type endopeptidase activity"/>
    <property type="evidence" value="ECO:0007669"/>
    <property type="project" value="InterPro"/>
</dbReference>
<gene>
    <name evidence="9" type="ORF">BHF68_05500</name>
</gene>
<keyword evidence="10" id="KW-1185">Reference proteome</keyword>
<sequence>MGKNLAKYKTVLQDAPITIAIIAINIAIYIALNTIPNLANQLLLDTELKMIQQKPWTLVTVFFSQQLHIHLLLNMGLLFVFGRELEKNIGSVALLSTYMVCGILGSLTFPFFAPIIDWTGGSVVGASAAVWGVVAAVAVLLPNIKFGGYAAKYWTLALFVGNAIIFIMNPDISIGAAAHVAGIIAGLVCGYWLKRYQY</sequence>
<feature type="domain" description="Peptidase S54 rhomboid" evidence="8">
    <location>
        <begin position="53"/>
        <end position="194"/>
    </location>
</feature>
<organism evidence="9 10">
    <name type="scientific">Desulfuribacillus alkaliarsenatis</name>
    <dbReference type="NCBI Taxonomy" id="766136"/>
    <lineage>
        <taxon>Bacteria</taxon>
        <taxon>Bacillati</taxon>
        <taxon>Bacillota</taxon>
        <taxon>Desulfuribacillia</taxon>
        <taxon>Desulfuribacillales</taxon>
        <taxon>Desulfuribacillaceae</taxon>
        <taxon>Desulfuribacillus</taxon>
    </lineage>
</organism>
<evidence type="ECO:0000259" key="8">
    <source>
        <dbReference type="Pfam" id="PF01694"/>
    </source>
</evidence>
<dbReference type="Proteomes" id="UP000094296">
    <property type="component" value="Unassembled WGS sequence"/>
</dbReference>
<keyword evidence="9" id="KW-0645">Protease</keyword>
<keyword evidence="3 7" id="KW-0812">Transmembrane</keyword>
<dbReference type="PANTHER" id="PTHR43731:SF14">
    <property type="entry name" value="PRESENILIN-ASSOCIATED RHOMBOID-LIKE PROTEIN, MITOCHONDRIAL"/>
    <property type="match status" value="1"/>
</dbReference>
<dbReference type="OrthoDB" id="2087043at2"/>
<evidence type="ECO:0000313" key="10">
    <source>
        <dbReference type="Proteomes" id="UP000094296"/>
    </source>
</evidence>
<dbReference type="Gene3D" id="1.20.1540.10">
    <property type="entry name" value="Rhomboid-like"/>
    <property type="match status" value="1"/>
</dbReference>
<dbReference type="InterPro" id="IPR035952">
    <property type="entry name" value="Rhomboid-like_sf"/>
</dbReference>
<comment type="subcellular location">
    <subcellularLocation>
        <location evidence="1">Membrane</location>
        <topology evidence="1">Multi-pass membrane protein</topology>
    </subcellularLocation>
</comment>